<dbReference type="SUPFAM" id="SSF52096">
    <property type="entry name" value="ClpP/crotonase"/>
    <property type="match status" value="1"/>
</dbReference>
<dbReference type="Pfam" id="PF00574">
    <property type="entry name" value="CLP_protease"/>
    <property type="match status" value="1"/>
</dbReference>
<dbReference type="CDD" id="cd07017">
    <property type="entry name" value="S14_ClpP_2"/>
    <property type="match status" value="1"/>
</dbReference>
<evidence type="ECO:0000313" key="4">
    <source>
        <dbReference type="Proteomes" id="UP000701853"/>
    </source>
</evidence>
<dbReference type="InterPro" id="IPR001907">
    <property type="entry name" value="ClpP"/>
</dbReference>
<dbReference type="EMBL" id="JAHUZN010000008">
    <property type="protein sequence ID" value="KAG8486718.1"/>
    <property type="molecule type" value="Genomic_DNA"/>
</dbReference>
<dbReference type="AlphaFoldDB" id="A0A8J5YLX4"/>
<organism evidence="3 4">
    <name type="scientific">Gossypium anomalum</name>
    <dbReference type="NCBI Taxonomy" id="47600"/>
    <lineage>
        <taxon>Eukaryota</taxon>
        <taxon>Viridiplantae</taxon>
        <taxon>Streptophyta</taxon>
        <taxon>Embryophyta</taxon>
        <taxon>Tracheophyta</taxon>
        <taxon>Spermatophyta</taxon>
        <taxon>Magnoliopsida</taxon>
        <taxon>eudicotyledons</taxon>
        <taxon>Gunneridae</taxon>
        <taxon>Pentapetalae</taxon>
        <taxon>rosids</taxon>
        <taxon>malvids</taxon>
        <taxon>Malvales</taxon>
        <taxon>Malvaceae</taxon>
        <taxon>Malvoideae</taxon>
        <taxon>Gossypium</taxon>
    </lineage>
</organism>
<dbReference type="Proteomes" id="UP000701853">
    <property type="component" value="Chromosome 8"/>
</dbReference>
<dbReference type="GO" id="GO:0004252">
    <property type="term" value="F:serine-type endopeptidase activity"/>
    <property type="evidence" value="ECO:0007669"/>
    <property type="project" value="InterPro"/>
</dbReference>
<name>A0A8J5YLX4_9ROSI</name>
<evidence type="ECO:0000256" key="1">
    <source>
        <dbReference type="ARBA" id="ARBA00007039"/>
    </source>
</evidence>
<comment type="caution">
    <text evidence="3">The sequence shown here is derived from an EMBL/GenBank/DDBJ whole genome shotgun (WGS) entry which is preliminary data.</text>
</comment>
<dbReference type="GO" id="GO:0006515">
    <property type="term" value="P:protein quality control for misfolded or incompletely synthesized proteins"/>
    <property type="evidence" value="ECO:0007669"/>
    <property type="project" value="TreeGrafter"/>
</dbReference>
<sequence length="290" mass="32304">MAISLNTNLHHPSLSCGTKLYSGLKLQSPCLFATGRPNLTADFFSRISESLQCGTRNSKPTRSQVGMMPIGTPRVPYRIPGEGTWQWVDLWNALVIPRAIYIIEQLINEEFSNQILATMLYLDSIDDNKRLYFYINGPGGDWSLSDVDWPYLQLTPSLAIYDTMKSLKSPVGIHCVGYAYNLAGFLLAAGEKGNRFAMPLSRVALQSPAGAARGQDLSRMKRFNAQEALEYGLIDRIVRTPRIKADAPRKDAGAGLAESLEWVRNRTELKLHKQAINKSIITSRKGQLSQ</sequence>
<accession>A0A8J5YLX4</accession>
<evidence type="ECO:0000313" key="3">
    <source>
        <dbReference type="EMBL" id="KAG8486718.1"/>
    </source>
</evidence>
<evidence type="ECO:0000256" key="2">
    <source>
        <dbReference type="RuleBase" id="RU003567"/>
    </source>
</evidence>
<reference evidence="3 4" key="1">
    <citation type="journal article" date="2021" name="bioRxiv">
        <title>The Gossypium anomalum genome as a resource for cotton improvement and evolutionary analysis of hybrid incompatibility.</title>
        <authorList>
            <person name="Grover C.E."/>
            <person name="Yuan D."/>
            <person name="Arick M.A."/>
            <person name="Miller E.R."/>
            <person name="Hu G."/>
            <person name="Peterson D.G."/>
            <person name="Wendel J.F."/>
            <person name="Udall J.A."/>
        </authorList>
    </citation>
    <scope>NUCLEOTIDE SEQUENCE [LARGE SCALE GENOMIC DNA]</scope>
    <source>
        <strain evidence="3">JFW-Udall</strain>
        <tissue evidence="3">Leaf</tissue>
    </source>
</reference>
<dbReference type="InterPro" id="IPR029045">
    <property type="entry name" value="ClpP/crotonase-like_dom_sf"/>
</dbReference>
<dbReference type="GO" id="GO:0051117">
    <property type="term" value="F:ATPase binding"/>
    <property type="evidence" value="ECO:0007669"/>
    <property type="project" value="TreeGrafter"/>
</dbReference>
<dbReference type="InterPro" id="IPR023562">
    <property type="entry name" value="ClpP/TepA"/>
</dbReference>
<proteinExistence type="inferred from homology"/>
<dbReference type="PRINTS" id="PR00127">
    <property type="entry name" value="CLPPROTEASEP"/>
</dbReference>
<dbReference type="OrthoDB" id="2017408at2759"/>
<comment type="similarity">
    <text evidence="1 2">Belongs to the peptidase S14 family.</text>
</comment>
<protein>
    <recommendedName>
        <fullName evidence="2">ATP-dependent Clp protease proteolytic subunit</fullName>
    </recommendedName>
</protein>
<dbReference type="PANTHER" id="PTHR10381">
    <property type="entry name" value="ATP-DEPENDENT CLP PROTEASE PROTEOLYTIC SUBUNIT"/>
    <property type="match status" value="1"/>
</dbReference>
<dbReference type="PANTHER" id="PTHR10381:SF46">
    <property type="entry name" value="ATP-DEPENDENT CLP PROTEASE PROTEOLYTIC SUBUNIT-RELATED PROTEIN 2, CHLOROPLASTIC"/>
    <property type="match status" value="1"/>
</dbReference>
<gene>
    <name evidence="3" type="ORF">CXB51_020165</name>
</gene>
<dbReference type="Gene3D" id="3.90.226.10">
    <property type="entry name" value="2-enoyl-CoA Hydratase, Chain A, domain 1"/>
    <property type="match status" value="1"/>
</dbReference>
<dbReference type="GO" id="GO:0004176">
    <property type="term" value="F:ATP-dependent peptidase activity"/>
    <property type="evidence" value="ECO:0007669"/>
    <property type="project" value="InterPro"/>
</dbReference>
<keyword evidence="4" id="KW-1185">Reference proteome</keyword>
<dbReference type="GO" id="GO:0009532">
    <property type="term" value="C:plastid stroma"/>
    <property type="evidence" value="ECO:0007669"/>
    <property type="project" value="UniProtKB-ARBA"/>
</dbReference>
<dbReference type="GO" id="GO:0009368">
    <property type="term" value="C:endopeptidase Clp complex"/>
    <property type="evidence" value="ECO:0007669"/>
    <property type="project" value="TreeGrafter"/>
</dbReference>